<dbReference type="EMBL" id="GBXM01099877">
    <property type="protein sequence ID" value="JAH08700.1"/>
    <property type="molecule type" value="Transcribed_RNA"/>
</dbReference>
<protein>
    <submittedName>
        <fullName evidence="1">Uncharacterized protein</fullName>
    </submittedName>
</protein>
<dbReference type="AlphaFoldDB" id="A0A0E9PX81"/>
<reference evidence="1" key="2">
    <citation type="journal article" date="2015" name="Fish Shellfish Immunol.">
        <title>Early steps in the European eel (Anguilla anguilla)-Vibrio vulnificus interaction in the gills: Role of the RtxA13 toxin.</title>
        <authorList>
            <person name="Callol A."/>
            <person name="Pajuelo D."/>
            <person name="Ebbesson L."/>
            <person name="Teles M."/>
            <person name="MacKenzie S."/>
            <person name="Amaro C."/>
        </authorList>
    </citation>
    <scope>NUCLEOTIDE SEQUENCE</scope>
</reference>
<evidence type="ECO:0000313" key="1">
    <source>
        <dbReference type="EMBL" id="JAH08700.1"/>
    </source>
</evidence>
<sequence>MFIFILMFPVPTVYMLFPCLYG</sequence>
<accession>A0A0E9PX81</accession>
<organism evidence="1">
    <name type="scientific">Anguilla anguilla</name>
    <name type="common">European freshwater eel</name>
    <name type="synonym">Muraena anguilla</name>
    <dbReference type="NCBI Taxonomy" id="7936"/>
    <lineage>
        <taxon>Eukaryota</taxon>
        <taxon>Metazoa</taxon>
        <taxon>Chordata</taxon>
        <taxon>Craniata</taxon>
        <taxon>Vertebrata</taxon>
        <taxon>Euteleostomi</taxon>
        <taxon>Actinopterygii</taxon>
        <taxon>Neopterygii</taxon>
        <taxon>Teleostei</taxon>
        <taxon>Anguilliformes</taxon>
        <taxon>Anguillidae</taxon>
        <taxon>Anguilla</taxon>
    </lineage>
</organism>
<reference evidence="1" key="1">
    <citation type="submission" date="2014-11" db="EMBL/GenBank/DDBJ databases">
        <authorList>
            <person name="Amaro Gonzalez C."/>
        </authorList>
    </citation>
    <scope>NUCLEOTIDE SEQUENCE</scope>
</reference>
<name>A0A0E9PX81_ANGAN</name>
<proteinExistence type="predicted"/>